<evidence type="ECO:0000256" key="6">
    <source>
        <dbReference type="ARBA" id="ARBA00022842"/>
    </source>
</evidence>
<comment type="pathway">
    <text evidence="8">Cofactor biosynthesis; adenosylcobalamin biosynthesis; cob(II)yrinate a,c-diamide from sirohydrochlorin (anaerobic route): step 10/10.</text>
</comment>
<dbReference type="EMBL" id="SHKN01000001">
    <property type="protein sequence ID" value="RZT95664.1"/>
    <property type="molecule type" value="Genomic_DNA"/>
</dbReference>
<comment type="miscellaneous">
    <text evidence="8">The a and c carboxylates of cobyrinate are activated for nucleophilic attack via formation of a phosphorylated intermediate by ATP. CbiA catalyzes first the amidation of the c-carboxylate, and then that of the a-carboxylate.</text>
</comment>
<evidence type="ECO:0000313" key="11">
    <source>
        <dbReference type="EMBL" id="RZT95664.1"/>
    </source>
</evidence>
<name>A0A4Q7VHZ4_9BACT</name>
<dbReference type="SUPFAM" id="SSF52540">
    <property type="entry name" value="P-loop containing nucleoside triphosphate hydrolases"/>
    <property type="match status" value="1"/>
</dbReference>
<feature type="domain" description="CobB/CobQ-like glutamine amidotransferase" evidence="10">
    <location>
        <begin position="241"/>
        <end position="424"/>
    </location>
</feature>
<dbReference type="AlphaFoldDB" id="A0A4Q7VHZ4"/>
<comment type="cofactor">
    <cofactor evidence="1 8">
        <name>Mg(2+)</name>
        <dbReference type="ChEBI" id="CHEBI:18420"/>
    </cofactor>
</comment>
<dbReference type="PANTHER" id="PTHR43873">
    <property type="entry name" value="COBYRINATE A,C-DIAMIDE SYNTHASE"/>
    <property type="match status" value="1"/>
</dbReference>
<dbReference type="Gene3D" id="3.40.50.880">
    <property type="match status" value="1"/>
</dbReference>
<dbReference type="CDD" id="cd03130">
    <property type="entry name" value="GATase1_CobB"/>
    <property type="match status" value="1"/>
</dbReference>
<dbReference type="GO" id="GO:0009236">
    <property type="term" value="P:cobalamin biosynthetic process"/>
    <property type="evidence" value="ECO:0007669"/>
    <property type="project" value="UniProtKB-UniRule"/>
</dbReference>
<dbReference type="NCBIfam" id="NF002204">
    <property type="entry name" value="PRK01077.1"/>
    <property type="match status" value="1"/>
</dbReference>
<dbReference type="Pfam" id="PF07685">
    <property type="entry name" value="GATase_3"/>
    <property type="match status" value="1"/>
</dbReference>
<dbReference type="GO" id="GO:0005524">
    <property type="term" value="F:ATP binding"/>
    <property type="evidence" value="ECO:0007669"/>
    <property type="project" value="UniProtKB-UniRule"/>
</dbReference>
<dbReference type="OrthoDB" id="9764035at2"/>
<dbReference type="InterPro" id="IPR002586">
    <property type="entry name" value="CobQ/CobB/MinD/ParA_Nub-bd_dom"/>
</dbReference>
<organism evidence="11 12">
    <name type="scientific">Ancylomarina subtilis</name>
    <dbReference type="NCBI Taxonomy" id="1639035"/>
    <lineage>
        <taxon>Bacteria</taxon>
        <taxon>Pseudomonadati</taxon>
        <taxon>Bacteroidota</taxon>
        <taxon>Bacteroidia</taxon>
        <taxon>Marinilabiliales</taxon>
        <taxon>Marinifilaceae</taxon>
        <taxon>Ancylomarina</taxon>
    </lineage>
</organism>
<evidence type="ECO:0000259" key="10">
    <source>
        <dbReference type="Pfam" id="PF07685"/>
    </source>
</evidence>
<evidence type="ECO:0000256" key="1">
    <source>
        <dbReference type="ARBA" id="ARBA00001946"/>
    </source>
</evidence>
<dbReference type="InterPro" id="IPR011698">
    <property type="entry name" value="GATase_3"/>
</dbReference>
<keyword evidence="6 8" id="KW-0460">Magnesium</keyword>
<keyword evidence="12" id="KW-1185">Reference proteome</keyword>
<keyword evidence="4 8" id="KW-0547">Nucleotide-binding</keyword>
<dbReference type="PROSITE" id="PS51274">
    <property type="entry name" value="GATASE_COBBQ"/>
    <property type="match status" value="1"/>
</dbReference>
<feature type="domain" description="CobQ/CobB/MinD/ParA nucleotide binding" evidence="9">
    <location>
        <begin position="6"/>
        <end position="188"/>
    </location>
</feature>
<evidence type="ECO:0000256" key="2">
    <source>
        <dbReference type="ARBA" id="ARBA00022573"/>
    </source>
</evidence>
<dbReference type="UniPathway" id="UPA00148">
    <property type="reaction ID" value="UER00231"/>
</dbReference>
<dbReference type="InterPro" id="IPR027417">
    <property type="entry name" value="P-loop_NTPase"/>
</dbReference>
<comment type="caution">
    <text evidence="11">The sequence shown here is derived from an EMBL/GenBank/DDBJ whole genome shotgun (WGS) entry which is preliminary data.</text>
</comment>
<comment type="domain">
    <text evidence="8">Comprises of two domains. The C-terminal domain contains the binding site for glutamine and catalyzes the hydrolysis of this substrate to glutamate and ammonia. The N-terminal domain is anticipated to bind ATP and cobyrinate and catalyzes the ultimate synthesis of the diamide product. The ammonia produced via the glutaminase domain is probably translocated to the adjacent domain via a molecular tunnel, where it reacts with an activated intermediate.</text>
</comment>
<protein>
    <recommendedName>
        <fullName evidence="8">Cobyrinate a,c-diamide synthase</fullName>
        <ecNumber evidence="8">6.3.5.11</ecNumber>
    </recommendedName>
    <alternativeName>
        <fullName evidence="8">Cobyrinic acid a,c-diamide synthetase</fullName>
    </alternativeName>
</protein>
<dbReference type="Proteomes" id="UP000293562">
    <property type="component" value="Unassembled WGS sequence"/>
</dbReference>
<comment type="catalytic activity">
    <reaction evidence="8">
        <text>cob(II)yrinate + 2 L-glutamine + 2 ATP + 2 H2O = cob(II)yrinate a,c diamide + 2 L-glutamate + 2 ADP + 2 phosphate + 2 H(+)</text>
        <dbReference type="Rhea" id="RHEA:26289"/>
        <dbReference type="ChEBI" id="CHEBI:15377"/>
        <dbReference type="ChEBI" id="CHEBI:15378"/>
        <dbReference type="ChEBI" id="CHEBI:29985"/>
        <dbReference type="ChEBI" id="CHEBI:30616"/>
        <dbReference type="ChEBI" id="CHEBI:43474"/>
        <dbReference type="ChEBI" id="CHEBI:58359"/>
        <dbReference type="ChEBI" id="CHEBI:58537"/>
        <dbReference type="ChEBI" id="CHEBI:58894"/>
        <dbReference type="ChEBI" id="CHEBI:456216"/>
        <dbReference type="EC" id="6.3.5.11"/>
    </reaction>
</comment>
<evidence type="ECO:0000313" key="12">
    <source>
        <dbReference type="Proteomes" id="UP000293562"/>
    </source>
</evidence>
<comment type="function">
    <text evidence="8">Catalyzes the ATP-dependent amidation of the two carboxylate groups at positions a and c of cobyrinate, using either L-glutamine or ammonia as the nitrogen source.</text>
</comment>
<dbReference type="GO" id="GO:0042242">
    <property type="term" value="F:cobyrinic acid a,c-diamide synthase activity"/>
    <property type="evidence" value="ECO:0007669"/>
    <property type="project" value="UniProtKB-UniRule"/>
</dbReference>
<gene>
    <name evidence="8" type="primary">cbiA</name>
    <name evidence="11" type="ORF">EV201_0288</name>
</gene>
<dbReference type="RefSeq" id="WP_130305608.1">
    <property type="nucleotide sequence ID" value="NZ_SHKN01000001.1"/>
</dbReference>
<evidence type="ECO:0000256" key="3">
    <source>
        <dbReference type="ARBA" id="ARBA00022598"/>
    </source>
</evidence>
<dbReference type="NCBIfam" id="TIGR00379">
    <property type="entry name" value="cobB"/>
    <property type="match status" value="1"/>
</dbReference>
<keyword evidence="3 8" id="KW-0436">Ligase</keyword>
<dbReference type="EC" id="6.3.5.11" evidence="8"/>
<keyword evidence="2 8" id="KW-0169">Cobalamin biosynthesis</keyword>
<evidence type="ECO:0000256" key="8">
    <source>
        <dbReference type="HAMAP-Rule" id="MF_00027"/>
    </source>
</evidence>
<dbReference type="CDD" id="cd05388">
    <property type="entry name" value="CobB_N"/>
    <property type="match status" value="1"/>
</dbReference>
<dbReference type="InterPro" id="IPR004484">
    <property type="entry name" value="CbiA/CobB_synth"/>
</dbReference>
<dbReference type="PANTHER" id="PTHR43873:SF1">
    <property type="entry name" value="COBYRINATE A,C-DIAMIDE SYNTHASE"/>
    <property type="match status" value="1"/>
</dbReference>
<comment type="similarity">
    <text evidence="8">Belongs to the CobB/CbiA family.</text>
</comment>
<evidence type="ECO:0000256" key="7">
    <source>
        <dbReference type="ARBA" id="ARBA00022962"/>
    </source>
</evidence>
<dbReference type="SUPFAM" id="SSF52317">
    <property type="entry name" value="Class I glutamine amidotransferase-like"/>
    <property type="match status" value="1"/>
</dbReference>
<feature type="active site" description="Nucleophile" evidence="8">
    <location>
        <position position="322"/>
    </location>
</feature>
<dbReference type="InterPro" id="IPR029062">
    <property type="entry name" value="Class_I_gatase-like"/>
</dbReference>
<dbReference type="Gene3D" id="3.40.50.300">
    <property type="entry name" value="P-loop containing nucleotide triphosphate hydrolases"/>
    <property type="match status" value="1"/>
</dbReference>
<sequence length="432" mass="48813">MLPQFLIAAPSSGTGKTTITQGLLRSLRNKGLKVQAFKCGPDYIDTKHHEWASGNISINLDTFMSSKQHVEEIYARYSSEADASVVEGVMGLFDGANRMEGSSAQIAELLDIPIILVVNAKATAYSVAPLLYGYKHFYPKIKIAGAIFNFVNSESHYQFMKDACDDVGVEALGYVPRNEKINLPERHLGLQISAEDNYEETINAMAEHLEKTVDIDRLLEICQSVRPEFKLETTAKTSNLKIGVAKDEAFNFTYHENLKALSELGDITYFSPLKDTALPNVDFIYLAGGYPELYLEQLSKNEKMRQAIFDYAQSGGKILAECGGMMYLSQNIVDQEGINYPMVGFLNQDASMENMKLKLGYRKIKFENEILFGHEFHYSQLINSKEKSDGMNVYSARDKQLDTQVIRKKNVLASYIHFYWGENNIYNSFWNK</sequence>
<keyword evidence="5 8" id="KW-0067">ATP-binding</keyword>
<dbReference type="HAMAP" id="MF_00027">
    <property type="entry name" value="CobB_CbiA"/>
    <property type="match status" value="1"/>
</dbReference>
<dbReference type="Pfam" id="PF01656">
    <property type="entry name" value="CbiA"/>
    <property type="match status" value="1"/>
</dbReference>
<feature type="site" description="Increases nucleophilicity of active site Cys" evidence="8">
    <location>
        <position position="417"/>
    </location>
</feature>
<keyword evidence="7 8" id="KW-0315">Glutamine amidotransferase</keyword>
<accession>A0A4Q7VHZ4</accession>
<proteinExistence type="inferred from homology"/>
<evidence type="ECO:0000256" key="5">
    <source>
        <dbReference type="ARBA" id="ARBA00022840"/>
    </source>
</evidence>
<evidence type="ECO:0000259" key="9">
    <source>
        <dbReference type="Pfam" id="PF01656"/>
    </source>
</evidence>
<evidence type="ECO:0000256" key="4">
    <source>
        <dbReference type="ARBA" id="ARBA00022741"/>
    </source>
</evidence>
<reference evidence="11 12" key="1">
    <citation type="submission" date="2019-02" db="EMBL/GenBank/DDBJ databases">
        <title>Genomic Encyclopedia of Type Strains, Phase IV (KMG-IV): sequencing the most valuable type-strain genomes for metagenomic binning, comparative biology and taxonomic classification.</title>
        <authorList>
            <person name="Goeker M."/>
        </authorList>
    </citation>
    <scope>NUCLEOTIDE SEQUENCE [LARGE SCALE GENOMIC DNA]</scope>
    <source>
        <strain evidence="11 12">DSM 28825</strain>
    </source>
</reference>